<proteinExistence type="predicted"/>
<evidence type="ECO:0000313" key="1">
    <source>
        <dbReference type="EMBL" id="KAF5838625.1"/>
    </source>
</evidence>
<name>A0ABQ7GVJ7_DUNSA</name>
<keyword evidence="2" id="KW-1185">Reference proteome</keyword>
<reference evidence="1" key="1">
    <citation type="submission" date="2017-08" db="EMBL/GenBank/DDBJ databases">
        <authorList>
            <person name="Polle J.E."/>
            <person name="Barry K."/>
            <person name="Cushman J."/>
            <person name="Schmutz J."/>
            <person name="Tran D."/>
            <person name="Hathwaick L.T."/>
            <person name="Yim W.C."/>
            <person name="Jenkins J."/>
            <person name="Mckie-Krisberg Z.M."/>
            <person name="Prochnik S."/>
            <person name="Lindquist E."/>
            <person name="Dockter R.B."/>
            <person name="Adam C."/>
            <person name="Molina H."/>
            <person name="Bunkerborg J."/>
            <person name="Jin E."/>
            <person name="Buchheim M."/>
            <person name="Magnuson J."/>
        </authorList>
    </citation>
    <scope>NUCLEOTIDE SEQUENCE</scope>
    <source>
        <strain evidence="1">CCAP 19/18</strain>
    </source>
</reference>
<evidence type="ECO:0000313" key="2">
    <source>
        <dbReference type="Proteomes" id="UP000815325"/>
    </source>
</evidence>
<evidence type="ECO:0008006" key="3">
    <source>
        <dbReference type="Google" id="ProtNLM"/>
    </source>
</evidence>
<accession>A0ABQ7GVJ7</accession>
<gene>
    <name evidence="1" type="ORF">DUNSADRAFT_2460</name>
</gene>
<protein>
    <recommendedName>
        <fullName evidence="3">RING-type domain-containing protein</fullName>
    </recommendedName>
</protein>
<organism evidence="1 2">
    <name type="scientific">Dunaliella salina</name>
    <name type="common">Green alga</name>
    <name type="synonym">Protococcus salinus</name>
    <dbReference type="NCBI Taxonomy" id="3046"/>
    <lineage>
        <taxon>Eukaryota</taxon>
        <taxon>Viridiplantae</taxon>
        <taxon>Chlorophyta</taxon>
        <taxon>core chlorophytes</taxon>
        <taxon>Chlorophyceae</taxon>
        <taxon>CS clade</taxon>
        <taxon>Chlamydomonadales</taxon>
        <taxon>Dunaliellaceae</taxon>
        <taxon>Dunaliella</taxon>
    </lineage>
</organism>
<sequence length="97" mass="10468">MLKEAARVREERVAQVCRPVGAEAIAALMNDMSKLGEDEICVICLSAPRQCGFVHAGITHSIVCRPCSKAIPPGSPCPLCRQHVEEIVDIPEGQTET</sequence>
<comment type="caution">
    <text evidence="1">The sequence shown here is derived from an EMBL/GenBank/DDBJ whole genome shotgun (WGS) entry which is preliminary data.</text>
</comment>
<dbReference type="EMBL" id="MU069571">
    <property type="protein sequence ID" value="KAF5838625.1"/>
    <property type="molecule type" value="Genomic_DNA"/>
</dbReference>
<dbReference type="InterPro" id="IPR013083">
    <property type="entry name" value="Znf_RING/FYVE/PHD"/>
</dbReference>
<dbReference type="Gene3D" id="3.30.40.10">
    <property type="entry name" value="Zinc/RING finger domain, C3HC4 (zinc finger)"/>
    <property type="match status" value="1"/>
</dbReference>
<dbReference type="Proteomes" id="UP000815325">
    <property type="component" value="Unassembled WGS sequence"/>
</dbReference>
<dbReference type="Pfam" id="PF13920">
    <property type="entry name" value="zf-C3HC4_3"/>
    <property type="match status" value="1"/>
</dbReference>